<gene>
    <name evidence="1" type="ORF">NG743_22780</name>
</gene>
<evidence type="ECO:0000313" key="1">
    <source>
        <dbReference type="EMBL" id="UUO14812.1"/>
    </source>
</evidence>
<dbReference type="Proteomes" id="UP001057561">
    <property type="component" value="Chromosome"/>
</dbReference>
<accession>A0ABY5LS88</accession>
<protein>
    <submittedName>
        <fullName evidence="1">Uncharacterized protein</fullName>
    </submittedName>
</protein>
<keyword evidence="2" id="KW-1185">Reference proteome</keyword>
<evidence type="ECO:0000313" key="2">
    <source>
        <dbReference type="Proteomes" id="UP001057561"/>
    </source>
</evidence>
<sequence>MNFFSFIAEALGASFTEEKVKDKLEKDGLTSWSAWVISAVGVSGLVHLIREMYSAYDYEAVEVLLPYLNTGVKNAYGKQTWKKQGYAEWIAFEDYNEFQKWFEGQSQKYQQETVSFWARWEKPDPASVRGIRDEKWLKKGTSKAKV</sequence>
<dbReference type="EMBL" id="CP099464">
    <property type="protein sequence ID" value="UUO14812.1"/>
    <property type="molecule type" value="Genomic_DNA"/>
</dbReference>
<dbReference type="RefSeq" id="WP_257120961.1">
    <property type="nucleotide sequence ID" value="NZ_CP099464.1"/>
</dbReference>
<organism evidence="1 2">
    <name type="scientific">Dolichospermum heterosporum TAC447</name>
    <dbReference type="NCBI Taxonomy" id="747523"/>
    <lineage>
        <taxon>Bacteria</taxon>
        <taxon>Bacillati</taxon>
        <taxon>Cyanobacteriota</taxon>
        <taxon>Cyanophyceae</taxon>
        <taxon>Nostocales</taxon>
        <taxon>Aphanizomenonaceae</taxon>
        <taxon>Dolichospermum</taxon>
        <taxon>Dolichospermum heterosporum</taxon>
    </lineage>
</organism>
<name>A0ABY5LS88_9CYAN</name>
<proteinExistence type="predicted"/>
<reference evidence="1" key="1">
    <citation type="submission" date="2022-06" db="EMBL/GenBank/DDBJ databases">
        <title>Nostosin G and Spiroidesin B from the Cyanobacterium Dolichospermum sp. NIES-1697.</title>
        <authorList>
            <person name="Phan C.-S."/>
            <person name="Mehjabin J.J."/>
            <person name="Anas A.R.J."/>
            <person name="Hayasaka M."/>
            <person name="Onoki R."/>
            <person name="Wang J."/>
            <person name="Umezawa T."/>
            <person name="Washio K."/>
            <person name="Morikawa M."/>
            <person name="Okino T."/>
        </authorList>
    </citation>
    <scope>NUCLEOTIDE SEQUENCE</scope>
    <source>
        <strain evidence="1">NIES-1697</strain>
    </source>
</reference>